<dbReference type="STRING" id="573370.DMR_32510"/>
<gene>
    <name evidence="1" type="ordered locus">DMR_32510</name>
</gene>
<dbReference type="Proteomes" id="UP000009071">
    <property type="component" value="Chromosome"/>
</dbReference>
<accession>C4XJJ2</accession>
<sequence length="100" mass="11212">MSNLIESYYQYILQARIAFDLPVENTRISHQAPHAGRSVLKIPGFDFSIFHHASNSEEFIAKNSHFADCGLKTSRFKKCDTQISPEKSSGLEPLAGQRGQ</sequence>
<evidence type="ECO:0000313" key="1">
    <source>
        <dbReference type="EMBL" id="BAH76742.1"/>
    </source>
</evidence>
<dbReference type="AlphaFoldDB" id="C4XJJ2"/>
<proteinExistence type="predicted"/>
<protein>
    <submittedName>
        <fullName evidence="1">Uncharacterized protein</fullName>
    </submittedName>
</protein>
<dbReference type="EMBL" id="AP010904">
    <property type="protein sequence ID" value="BAH76742.1"/>
    <property type="molecule type" value="Genomic_DNA"/>
</dbReference>
<reference evidence="1 2" key="1">
    <citation type="journal article" date="2009" name="Genome Res.">
        <title>Whole genome sequence of Desulfovibrio magneticus strain RS-1 revealed common gene clusters in magnetotactic bacteria.</title>
        <authorList>
            <person name="Nakazawa H."/>
            <person name="Arakaki A."/>
            <person name="Narita-Yamada S."/>
            <person name="Yashiro I."/>
            <person name="Jinno K."/>
            <person name="Aoki N."/>
            <person name="Tsuruyama A."/>
            <person name="Okamura Y."/>
            <person name="Tanikawa S."/>
            <person name="Fujita N."/>
            <person name="Takeyama H."/>
            <person name="Matsunaga T."/>
        </authorList>
    </citation>
    <scope>NUCLEOTIDE SEQUENCE [LARGE SCALE GENOMIC DNA]</scope>
    <source>
        <strain evidence="2">ATCC 700980 / DSM 13731 / RS-1</strain>
    </source>
</reference>
<dbReference type="HOGENOM" id="CLU_2301286_0_0_7"/>
<keyword evidence="2" id="KW-1185">Reference proteome</keyword>
<organism evidence="1 2">
    <name type="scientific">Solidesulfovibrio magneticus (strain ATCC 700980 / DSM 13731 / RS-1)</name>
    <name type="common">Desulfovibrio magneticus</name>
    <dbReference type="NCBI Taxonomy" id="573370"/>
    <lineage>
        <taxon>Bacteria</taxon>
        <taxon>Pseudomonadati</taxon>
        <taxon>Thermodesulfobacteriota</taxon>
        <taxon>Desulfovibrionia</taxon>
        <taxon>Desulfovibrionales</taxon>
        <taxon>Desulfovibrionaceae</taxon>
        <taxon>Solidesulfovibrio</taxon>
    </lineage>
</organism>
<dbReference type="KEGG" id="dma:DMR_32510"/>
<name>C4XJJ2_SOLM1</name>
<evidence type="ECO:0000313" key="2">
    <source>
        <dbReference type="Proteomes" id="UP000009071"/>
    </source>
</evidence>